<keyword evidence="3" id="KW-1185">Reference proteome</keyword>
<dbReference type="AlphaFoldDB" id="A0A6A6GS58"/>
<evidence type="ECO:0000313" key="3">
    <source>
        <dbReference type="Proteomes" id="UP000800092"/>
    </source>
</evidence>
<evidence type="ECO:0000256" key="1">
    <source>
        <dbReference type="SAM" id="MobiDB-lite"/>
    </source>
</evidence>
<name>A0A6A6GS58_VIRVR</name>
<gene>
    <name evidence="2" type="ORF">EV356DRAFT_500244</name>
</gene>
<reference evidence="2" key="1">
    <citation type="journal article" date="2020" name="Stud. Mycol.">
        <title>101 Dothideomycetes genomes: a test case for predicting lifestyles and emergence of pathogens.</title>
        <authorList>
            <person name="Haridas S."/>
            <person name="Albert R."/>
            <person name="Binder M."/>
            <person name="Bloem J."/>
            <person name="Labutti K."/>
            <person name="Salamov A."/>
            <person name="Andreopoulos B."/>
            <person name="Baker S."/>
            <person name="Barry K."/>
            <person name="Bills G."/>
            <person name="Bluhm B."/>
            <person name="Cannon C."/>
            <person name="Castanera R."/>
            <person name="Culley D."/>
            <person name="Daum C."/>
            <person name="Ezra D."/>
            <person name="Gonzalez J."/>
            <person name="Henrissat B."/>
            <person name="Kuo A."/>
            <person name="Liang C."/>
            <person name="Lipzen A."/>
            <person name="Lutzoni F."/>
            <person name="Magnuson J."/>
            <person name="Mondo S."/>
            <person name="Nolan M."/>
            <person name="Ohm R."/>
            <person name="Pangilinan J."/>
            <person name="Park H.-J."/>
            <person name="Ramirez L."/>
            <person name="Alfaro M."/>
            <person name="Sun H."/>
            <person name="Tritt A."/>
            <person name="Yoshinaga Y."/>
            <person name="Zwiers L.-H."/>
            <person name="Turgeon B."/>
            <person name="Goodwin S."/>
            <person name="Spatafora J."/>
            <person name="Crous P."/>
            <person name="Grigoriev I."/>
        </authorList>
    </citation>
    <scope>NUCLEOTIDE SEQUENCE</scope>
    <source>
        <strain evidence="2">Tuck. ex Michener</strain>
    </source>
</reference>
<organism evidence="2 3">
    <name type="scientific">Viridothelium virens</name>
    <name type="common">Speckled blister lichen</name>
    <name type="synonym">Trypethelium virens</name>
    <dbReference type="NCBI Taxonomy" id="1048519"/>
    <lineage>
        <taxon>Eukaryota</taxon>
        <taxon>Fungi</taxon>
        <taxon>Dikarya</taxon>
        <taxon>Ascomycota</taxon>
        <taxon>Pezizomycotina</taxon>
        <taxon>Dothideomycetes</taxon>
        <taxon>Dothideomycetes incertae sedis</taxon>
        <taxon>Trypetheliales</taxon>
        <taxon>Trypetheliaceae</taxon>
        <taxon>Viridothelium</taxon>
    </lineage>
</organism>
<accession>A0A6A6GS58</accession>
<sequence>MDHLSSGDMSWDCFLDEDLLNSVSRANSDMTTNDLQPANFDNRHMDSYTNATNSPYSTIPNPMFRTLSHKQPFHEQLQEQSFPDWQQLPLPPGTPHSEGNPDEIGDLDSNNKKTRRRTQSLSSSCQCAQGLRTLLTSLGRSSSSASSALSGSRTPQVSERQPYPIDTVLSNATRALEQWTALETCPCCYSTSGEEQQVENVFLLAFLSVQCVLGQLRSLTPDSDSAAAACVRVGNFDVTGQNRTTVLSMLRVAMAQEVERAVEALRGMINDAFTADDSGGSLLAQIDVMFGDITLDIRTLQQQQQ</sequence>
<evidence type="ECO:0008006" key="4">
    <source>
        <dbReference type="Google" id="ProtNLM"/>
    </source>
</evidence>
<evidence type="ECO:0000313" key="2">
    <source>
        <dbReference type="EMBL" id="KAF2228408.1"/>
    </source>
</evidence>
<dbReference type="OrthoDB" id="2943660at2759"/>
<feature type="compositionally biased region" description="Low complexity" evidence="1">
    <location>
        <begin position="139"/>
        <end position="154"/>
    </location>
</feature>
<dbReference type="EMBL" id="ML991978">
    <property type="protein sequence ID" value="KAF2228408.1"/>
    <property type="molecule type" value="Genomic_DNA"/>
</dbReference>
<dbReference type="Proteomes" id="UP000800092">
    <property type="component" value="Unassembled WGS sequence"/>
</dbReference>
<feature type="region of interest" description="Disordered" evidence="1">
    <location>
        <begin position="84"/>
        <end position="124"/>
    </location>
</feature>
<protein>
    <recommendedName>
        <fullName evidence="4">Aflatoxin regulatory protein domain-containing protein</fullName>
    </recommendedName>
</protein>
<proteinExistence type="predicted"/>
<feature type="region of interest" description="Disordered" evidence="1">
    <location>
        <begin position="139"/>
        <end position="162"/>
    </location>
</feature>